<dbReference type="OMA" id="FIIQAMK"/>
<feature type="compositionally biased region" description="Low complexity" evidence="3">
    <location>
        <begin position="35"/>
        <end position="46"/>
    </location>
</feature>
<evidence type="ECO:0000256" key="1">
    <source>
        <dbReference type="RuleBase" id="RU003425"/>
    </source>
</evidence>
<dbReference type="InterPro" id="IPR008962">
    <property type="entry name" value="PapD-like_sf"/>
</dbReference>
<feature type="compositionally biased region" description="Low complexity" evidence="3">
    <location>
        <begin position="185"/>
        <end position="201"/>
    </location>
</feature>
<dbReference type="SUPFAM" id="SSF49354">
    <property type="entry name" value="PapD-like"/>
    <property type="match status" value="1"/>
</dbReference>
<protein>
    <recommendedName>
        <fullName evidence="1">Major sperm protein</fullName>
    </recommendedName>
</protein>
<evidence type="ECO:0000256" key="2">
    <source>
        <dbReference type="SAM" id="Coils"/>
    </source>
</evidence>
<feature type="region of interest" description="Disordered" evidence="3">
    <location>
        <begin position="154"/>
        <end position="204"/>
    </location>
</feature>
<sequence>MSRVNVNALKDIKELKEAGQEQQTQQVQPSYIKQPTTTPETPSRLTTVNPLTVSFDGALGTQCQKTLSVANASNDRIAWRILTNAPTRYVVSPNKGFLFKQEKAEVQIILLNVSKYHRRHAFVVQAKPAKMEENNRKLAWRDLAPTDTKLVQSTRISTSCPAATRHVSVTSSGSSVSHSSDKETSANSSRSPSTSSSVVSNIDHGEYTPKIKELTEAVKQAAEQKQLNTQRMVAAVNEVKKLEVELDRAGQNLSQVQQRHSEQDATVTMLRSRLKKVREQLAIAREAERQRNQN</sequence>
<dbReference type="Pfam" id="PF00635">
    <property type="entry name" value="Motile_Sperm"/>
    <property type="match status" value="1"/>
</dbReference>
<dbReference type="AlphaFoldDB" id="A0A7I4YD58"/>
<dbReference type="InterPro" id="IPR000535">
    <property type="entry name" value="MSP_dom"/>
</dbReference>
<feature type="coiled-coil region" evidence="2">
    <location>
        <begin position="211"/>
        <end position="287"/>
    </location>
</feature>
<keyword evidence="1" id="KW-0206">Cytoskeleton</keyword>
<dbReference type="WBParaSite" id="HCON_00075550-00001">
    <property type="protein sequence ID" value="HCON_00075550-00001"/>
    <property type="gene ID" value="HCON_00075550"/>
</dbReference>
<feature type="compositionally biased region" description="Low complexity" evidence="3">
    <location>
        <begin position="167"/>
        <end position="178"/>
    </location>
</feature>
<proteinExistence type="predicted"/>
<comment type="function">
    <text evidence="1">Central component in molecular interactions underlying sperm crawling. Forms an extensive filament system that extends from sperm villipoda, along the leading edge of the pseudopod.</text>
</comment>
<dbReference type="Proteomes" id="UP000025227">
    <property type="component" value="Unplaced"/>
</dbReference>
<dbReference type="PROSITE" id="PS50202">
    <property type="entry name" value="MSP"/>
    <property type="match status" value="1"/>
</dbReference>
<accession>A0A7I4YD58</accession>
<name>A0A7I4YD58_HAECO</name>
<feature type="domain" description="MSP" evidence="4">
    <location>
        <begin position="45"/>
        <end position="158"/>
    </location>
</feature>
<organism evidence="5 6">
    <name type="scientific">Haemonchus contortus</name>
    <name type="common">Barber pole worm</name>
    <dbReference type="NCBI Taxonomy" id="6289"/>
    <lineage>
        <taxon>Eukaryota</taxon>
        <taxon>Metazoa</taxon>
        <taxon>Ecdysozoa</taxon>
        <taxon>Nematoda</taxon>
        <taxon>Chromadorea</taxon>
        <taxon>Rhabditida</taxon>
        <taxon>Rhabditina</taxon>
        <taxon>Rhabditomorpha</taxon>
        <taxon>Strongyloidea</taxon>
        <taxon>Trichostrongylidae</taxon>
        <taxon>Haemonchus</taxon>
    </lineage>
</organism>
<evidence type="ECO:0000313" key="5">
    <source>
        <dbReference type="Proteomes" id="UP000025227"/>
    </source>
</evidence>
<evidence type="ECO:0000313" key="6">
    <source>
        <dbReference type="WBParaSite" id="HCON_00075550-00001"/>
    </source>
</evidence>
<dbReference type="InterPro" id="IPR013783">
    <property type="entry name" value="Ig-like_fold"/>
</dbReference>
<evidence type="ECO:0000259" key="4">
    <source>
        <dbReference type="PROSITE" id="PS50202"/>
    </source>
</evidence>
<keyword evidence="5" id="KW-1185">Reference proteome</keyword>
<keyword evidence="1" id="KW-0963">Cytoplasm</keyword>
<keyword evidence="2" id="KW-0175">Coiled coil</keyword>
<reference evidence="6" key="1">
    <citation type="submission" date="2020-12" db="UniProtKB">
        <authorList>
            <consortium name="WormBaseParasite"/>
        </authorList>
    </citation>
    <scope>IDENTIFICATION</scope>
    <source>
        <strain evidence="6">MHco3</strain>
    </source>
</reference>
<dbReference type="Gene3D" id="2.60.40.10">
    <property type="entry name" value="Immunoglobulins"/>
    <property type="match status" value="1"/>
</dbReference>
<evidence type="ECO:0000256" key="3">
    <source>
        <dbReference type="SAM" id="MobiDB-lite"/>
    </source>
</evidence>
<feature type="region of interest" description="Disordered" evidence="3">
    <location>
        <begin position="16"/>
        <end position="46"/>
    </location>
</feature>
<dbReference type="OrthoDB" id="264603at2759"/>